<dbReference type="PIRSF" id="PIRSF000239">
    <property type="entry name" value="AHPC"/>
    <property type="match status" value="1"/>
</dbReference>
<evidence type="ECO:0000313" key="14">
    <source>
        <dbReference type="EMBL" id="MFC7750164.1"/>
    </source>
</evidence>
<gene>
    <name evidence="14" type="primary">bcp</name>
    <name evidence="14" type="ORF">ACFQWB_09510</name>
</gene>
<comment type="catalytic activity">
    <reaction evidence="12">
        <text>a hydroperoxide + [thioredoxin]-dithiol = an alcohol + [thioredoxin]-disulfide + H2O</text>
        <dbReference type="Rhea" id="RHEA:62620"/>
        <dbReference type="Rhea" id="RHEA-COMP:10698"/>
        <dbReference type="Rhea" id="RHEA-COMP:10700"/>
        <dbReference type="ChEBI" id="CHEBI:15377"/>
        <dbReference type="ChEBI" id="CHEBI:29950"/>
        <dbReference type="ChEBI" id="CHEBI:30879"/>
        <dbReference type="ChEBI" id="CHEBI:35924"/>
        <dbReference type="ChEBI" id="CHEBI:50058"/>
        <dbReference type="EC" id="1.11.1.24"/>
    </reaction>
</comment>
<reference evidence="15" key="1">
    <citation type="journal article" date="2019" name="Int. J. Syst. Evol. Microbiol.">
        <title>The Global Catalogue of Microorganisms (GCM) 10K type strain sequencing project: providing services to taxonomists for standard genome sequencing and annotation.</title>
        <authorList>
            <consortium name="The Broad Institute Genomics Platform"/>
            <consortium name="The Broad Institute Genome Sequencing Center for Infectious Disease"/>
            <person name="Wu L."/>
            <person name="Ma J."/>
        </authorList>
    </citation>
    <scope>NUCLEOTIDE SEQUENCE [LARGE SCALE GENOMIC DNA]</scope>
    <source>
        <strain evidence="15">JCM 18657</strain>
    </source>
</reference>
<dbReference type="InterPro" id="IPR024706">
    <property type="entry name" value="Peroxiredoxin_AhpC-typ"/>
</dbReference>
<dbReference type="CDD" id="cd03017">
    <property type="entry name" value="PRX_BCP"/>
    <property type="match status" value="1"/>
</dbReference>
<dbReference type="Gene3D" id="3.40.30.10">
    <property type="entry name" value="Glutaredoxin"/>
    <property type="match status" value="1"/>
</dbReference>
<evidence type="ECO:0000256" key="12">
    <source>
        <dbReference type="ARBA" id="ARBA00049091"/>
    </source>
</evidence>
<keyword evidence="5" id="KW-0049">Antioxidant</keyword>
<evidence type="ECO:0000256" key="7">
    <source>
        <dbReference type="ARBA" id="ARBA00023157"/>
    </source>
</evidence>
<comment type="subunit">
    <text evidence="2">Monomer.</text>
</comment>
<dbReference type="InterPro" id="IPR013766">
    <property type="entry name" value="Thioredoxin_domain"/>
</dbReference>
<comment type="caution">
    <text evidence="14">The sequence shown here is derived from an EMBL/GenBank/DDBJ whole genome shotgun (WGS) entry which is preliminary data.</text>
</comment>
<keyword evidence="15" id="KW-1185">Reference proteome</keyword>
<dbReference type="SUPFAM" id="SSF52833">
    <property type="entry name" value="Thioredoxin-like"/>
    <property type="match status" value="1"/>
</dbReference>
<dbReference type="InterPro" id="IPR000866">
    <property type="entry name" value="AhpC/TSA"/>
</dbReference>
<accession>A0ABW2V1W5</accession>
<proteinExistence type="inferred from homology"/>
<dbReference type="InterPro" id="IPR050924">
    <property type="entry name" value="Peroxiredoxin_BCP/PrxQ"/>
</dbReference>
<keyword evidence="7" id="KW-1015">Disulfide bond</keyword>
<dbReference type="GO" id="GO:0140824">
    <property type="term" value="F:thioredoxin-dependent peroxiredoxin activity"/>
    <property type="evidence" value="ECO:0007669"/>
    <property type="project" value="UniProtKB-EC"/>
</dbReference>
<keyword evidence="4 14" id="KW-0575">Peroxidase</keyword>
<protein>
    <recommendedName>
        <fullName evidence="3">thioredoxin-dependent peroxiredoxin</fullName>
        <ecNumber evidence="3">1.11.1.24</ecNumber>
    </recommendedName>
    <alternativeName>
        <fullName evidence="11">Bacterioferritin comigratory protein</fullName>
    </alternativeName>
    <alternativeName>
        <fullName evidence="9">Thioredoxin peroxidase</fullName>
    </alternativeName>
</protein>
<dbReference type="Pfam" id="PF00578">
    <property type="entry name" value="AhpC-TSA"/>
    <property type="match status" value="1"/>
</dbReference>
<evidence type="ECO:0000256" key="10">
    <source>
        <dbReference type="ARBA" id="ARBA00038489"/>
    </source>
</evidence>
<dbReference type="NCBIfam" id="NF006960">
    <property type="entry name" value="PRK09437.1"/>
    <property type="match status" value="1"/>
</dbReference>
<evidence type="ECO:0000313" key="15">
    <source>
        <dbReference type="Proteomes" id="UP001596528"/>
    </source>
</evidence>
<evidence type="ECO:0000256" key="11">
    <source>
        <dbReference type="ARBA" id="ARBA00041373"/>
    </source>
</evidence>
<evidence type="ECO:0000256" key="6">
    <source>
        <dbReference type="ARBA" id="ARBA00023002"/>
    </source>
</evidence>
<evidence type="ECO:0000256" key="1">
    <source>
        <dbReference type="ARBA" id="ARBA00003330"/>
    </source>
</evidence>
<sequence length="184" mass="20399">MMKPENGAPAAPLQVGDLAPEAKLPSTEGKDVSLADYRGKFVALFFYPQDLTPTCSQEACDFRDYAAEFQAAGAQVIGVSPDPIERHRKFIAKYGLNYPLVSDPEHKWIGPFGVWARKKLYGREYMGLVRSTFLIGPDGRIVREWRNIRVKNHVDRVLEAVRELSEAAGGKKAGTKAMSKASKT</sequence>
<name>A0ABW2V1W5_9BACL</name>
<keyword evidence="8" id="KW-0676">Redox-active center</keyword>
<dbReference type="Proteomes" id="UP001596528">
    <property type="component" value="Unassembled WGS sequence"/>
</dbReference>
<dbReference type="PROSITE" id="PS51352">
    <property type="entry name" value="THIOREDOXIN_2"/>
    <property type="match status" value="1"/>
</dbReference>
<dbReference type="InterPro" id="IPR036249">
    <property type="entry name" value="Thioredoxin-like_sf"/>
</dbReference>
<evidence type="ECO:0000256" key="9">
    <source>
        <dbReference type="ARBA" id="ARBA00032824"/>
    </source>
</evidence>
<feature type="domain" description="Thioredoxin" evidence="13">
    <location>
        <begin position="13"/>
        <end position="166"/>
    </location>
</feature>
<evidence type="ECO:0000259" key="13">
    <source>
        <dbReference type="PROSITE" id="PS51352"/>
    </source>
</evidence>
<comment type="similarity">
    <text evidence="10">Belongs to the peroxiredoxin family. BCP/PrxQ subfamily.</text>
</comment>
<evidence type="ECO:0000256" key="3">
    <source>
        <dbReference type="ARBA" id="ARBA00013017"/>
    </source>
</evidence>
<evidence type="ECO:0000256" key="5">
    <source>
        <dbReference type="ARBA" id="ARBA00022862"/>
    </source>
</evidence>
<keyword evidence="6 14" id="KW-0560">Oxidoreductase</keyword>
<dbReference type="RefSeq" id="WP_246068145.1">
    <property type="nucleotide sequence ID" value="NZ_JBHTGQ010000020.1"/>
</dbReference>
<dbReference type="PANTHER" id="PTHR42801:SF4">
    <property type="entry name" value="AHPC_TSA FAMILY PROTEIN"/>
    <property type="match status" value="1"/>
</dbReference>
<evidence type="ECO:0000256" key="2">
    <source>
        <dbReference type="ARBA" id="ARBA00011245"/>
    </source>
</evidence>
<dbReference type="PANTHER" id="PTHR42801">
    <property type="entry name" value="THIOREDOXIN-DEPENDENT PEROXIDE REDUCTASE"/>
    <property type="match status" value="1"/>
</dbReference>
<dbReference type="EMBL" id="JBHTGQ010000020">
    <property type="protein sequence ID" value="MFC7750164.1"/>
    <property type="molecule type" value="Genomic_DNA"/>
</dbReference>
<comment type="function">
    <text evidence="1">Thiol-specific peroxidase that catalyzes the reduction of hydrogen peroxide and organic hydroperoxides to water and alcohols, respectively. Plays a role in cell protection against oxidative stress by detoxifying peroxides and as sensor of hydrogen peroxide-mediated signaling events.</text>
</comment>
<evidence type="ECO:0000256" key="4">
    <source>
        <dbReference type="ARBA" id="ARBA00022559"/>
    </source>
</evidence>
<organism evidence="14 15">
    <name type="scientific">Paenibacillus thermoaerophilus</name>
    <dbReference type="NCBI Taxonomy" id="1215385"/>
    <lineage>
        <taxon>Bacteria</taxon>
        <taxon>Bacillati</taxon>
        <taxon>Bacillota</taxon>
        <taxon>Bacilli</taxon>
        <taxon>Bacillales</taxon>
        <taxon>Paenibacillaceae</taxon>
        <taxon>Paenibacillus</taxon>
    </lineage>
</organism>
<evidence type="ECO:0000256" key="8">
    <source>
        <dbReference type="ARBA" id="ARBA00023284"/>
    </source>
</evidence>
<dbReference type="EC" id="1.11.1.24" evidence="3"/>